<dbReference type="GO" id="GO:0006412">
    <property type="term" value="P:translation"/>
    <property type="evidence" value="ECO:0007669"/>
    <property type="project" value="TreeGrafter"/>
</dbReference>
<dbReference type="PANTHER" id="PTHR10724">
    <property type="entry name" value="30S RIBOSOMAL PROTEIN S1"/>
    <property type="match status" value="1"/>
</dbReference>
<dbReference type="PROSITE" id="PS50126">
    <property type="entry name" value="S1"/>
    <property type="match status" value="1"/>
</dbReference>
<dbReference type="Gene3D" id="3.40.50.450">
    <property type="match status" value="1"/>
</dbReference>
<dbReference type="InParanoid" id="A0A420XV67"/>
<dbReference type="Gene3D" id="2.40.50.140">
    <property type="entry name" value="Nucleic acid-binding proteins"/>
    <property type="match status" value="1"/>
</dbReference>
<evidence type="ECO:0000313" key="3">
    <source>
        <dbReference type="Proteomes" id="UP000281955"/>
    </source>
</evidence>
<dbReference type="InterPro" id="IPR050437">
    <property type="entry name" value="Ribos_protein_bS1-like"/>
</dbReference>
<proteinExistence type="predicted"/>
<evidence type="ECO:0000313" key="2">
    <source>
        <dbReference type="EMBL" id="RKS80667.1"/>
    </source>
</evidence>
<protein>
    <submittedName>
        <fullName evidence="2">S1 RNA binding family protein</fullName>
    </submittedName>
</protein>
<dbReference type="InterPro" id="IPR012340">
    <property type="entry name" value="NA-bd_OB-fold"/>
</dbReference>
<feature type="domain" description="S1 motif" evidence="1">
    <location>
        <begin position="253"/>
        <end position="316"/>
    </location>
</feature>
<evidence type="ECO:0000259" key="1">
    <source>
        <dbReference type="PROSITE" id="PS50126"/>
    </source>
</evidence>
<reference evidence="2 3" key="1">
    <citation type="submission" date="2018-10" db="EMBL/GenBank/DDBJ databases">
        <title>Genomic Encyclopedia of Archaeal and Bacterial Type Strains, Phase II (KMG-II): from individual species to whole genera.</title>
        <authorList>
            <person name="Goeker M."/>
        </authorList>
    </citation>
    <scope>NUCLEOTIDE SEQUENCE [LARGE SCALE GENOMIC DNA]</scope>
    <source>
        <strain evidence="2 3">RP-AC37</strain>
    </source>
</reference>
<dbReference type="GO" id="GO:0003729">
    <property type="term" value="F:mRNA binding"/>
    <property type="evidence" value="ECO:0007669"/>
    <property type="project" value="TreeGrafter"/>
</dbReference>
<name>A0A420XV67_9ACTN</name>
<dbReference type="Pfam" id="PF00575">
    <property type="entry name" value="S1"/>
    <property type="match status" value="1"/>
</dbReference>
<sequence>MPPSYTRTYNPEPGVVFVAMPYGTRELSPGGPTFNFDDFWGDVLKPTLEGLSLTPLRVDEVYGPTAVDELIFRSICRAEIVICDCTTRNPNVAYEFAMARMLNKRIIVLTQNEMDIPSDVRGQDRYIRYAETFKETMRAKHEIEQQIQALLDEPAEENTLAPLQGYSSKQAPGKVIAVDNEAATIRLDDGGVAELSNADVDYAKIITDMSRRFPVGTRVNGSATVDPEKGLKYTLLAGEENPWTKIARQFPVGRVFTSVVRNVIDGLGAFVKVEGPVNGLVPSGQLRGRQLQVGDSVDVEVFKVDTLQRRVTLELRSVSSATTAPASFTGSLPQVGWQGYGAISRVVPEQDGRGGYCLVKLDGFTRPAMLLAKDMTEDLRKDLNAPGELAEGDEVYVRVDRVVHETGKVLLLELPEPEEDGPAATAAA</sequence>
<dbReference type="SMART" id="SM00316">
    <property type="entry name" value="S1"/>
    <property type="match status" value="2"/>
</dbReference>
<dbReference type="InterPro" id="IPR003029">
    <property type="entry name" value="S1_domain"/>
</dbReference>
<dbReference type="EMBL" id="RBWV01000003">
    <property type="protein sequence ID" value="RKS80667.1"/>
    <property type="molecule type" value="Genomic_DNA"/>
</dbReference>
<dbReference type="AlphaFoldDB" id="A0A420XV67"/>
<dbReference type="SUPFAM" id="SSF50249">
    <property type="entry name" value="Nucleic acid-binding proteins"/>
    <property type="match status" value="1"/>
</dbReference>
<accession>A0A420XV67</accession>
<gene>
    <name evidence="2" type="ORF">CLV35_0257</name>
</gene>
<dbReference type="GO" id="GO:0003735">
    <property type="term" value="F:structural constituent of ribosome"/>
    <property type="evidence" value="ECO:0007669"/>
    <property type="project" value="TreeGrafter"/>
</dbReference>
<comment type="caution">
    <text evidence="2">The sequence shown here is derived from an EMBL/GenBank/DDBJ whole genome shotgun (WGS) entry which is preliminary data.</text>
</comment>
<dbReference type="Proteomes" id="UP000281955">
    <property type="component" value="Unassembled WGS sequence"/>
</dbReference>
<keyword evidence="3" id="KW-1185">Reference proteome</keyword>
<organism evidence="2 3">
    <name type="scientific">Motilibacter peucedani</name>
    <dbReference type="NCBI Taxonomy" id="598650"/>
    <lineage>
        <taxon>Bacteria</taxon>
        <taxon>Bacillati</taxon>
        <taxon>Actinomycetota</taxon>
        <taxon>Actinomycetes</taxon>
        <taxon>Motilibacterales</taxon>
        <taxon>Motilibacteraceae</taxon>
        <taxon>Motilibacter</taxon>
    </lineage>
</organism>